<proteinExistence type="predicted"/>
<dbReference type="EMBL" id="BMJB01000001">
    <property type="protein sequence ID" value="GGA58705.1"/>
    <property type="molecule type" value="Genomic_DNA"/>
</dbReference>
<feature type="region of interest" description="Disordered" evidence="1">
    <location>
        <begin position="40"/>
        <end position="155"/>
    </location>
</feature>
<accession>A0A916RJE7</accession>
<name>A0A916RJE7_9BACT</name>
<comment type="caution">
    <text evidence="2">The sequence shown here is derived from an EMBL/GenBank/DDBJ whole genome shotgun (WGS) entry which is preliminary data.</text>
</comment>
<keyword evidence="3" id="KW-1185">Reference proteome</keyword>
<gene>
    <name evidence="2" type="ORF">GCM10011507_07600</name>
</gene>
<dbReference type="Proteomes" id="UP000648801">
    <property type="component" value="Unassembled WGS sequence"/>
</dbReference>
<reference evidence="2" key="1">
    <citation type="journal article" date="2014" name="Int. J. Syst. Evol. Microbiol.">
        <title>Complete genome sequence of Corynebacterium casei LMG S-19264T (=DSM 44701T), isolated from a smear-ripened cheese.</title>
        <authorList>
            <consortium name="US DOE Joint Genome Institute (JGI-PGF)"/>
            <person name="Walter F."/>
            <person name="Albersmeier A."/>
            <person name="Kalinowski J."/>
            <person name="Ruckert C."/>
        </authorList>
    </citation>
    <scope>NUCLEOTIDE SEQUENCE</scope>
    <source>
        <strain evidence="2">CGMCC 1.15447</strain>
    </source>
</reference>
<feature type="compositionally biased region" description="Low complexity" evidence="1">
    <location>
        <begin position="138"/>
        <end position="155"/>
    </location>
</feature>
<evidence type="ECO:0000313" key="3">
    <source>
        <dbReference type="Proteomes" id="UP000648801"/>
    </source>
</evidence>
<protein>
    <submittedName>
        <fullName evidence="2">Uncharacterized protein</fullName>
    </submittedName>
</protein>
<feature type="compositionally biased region" description="Polar residues" evidence="1">
    <location>
        <begin position="62"/>
        <end position="88"/>
    </location>
</feature>
<evidence type="ECO:0000313" key="2">
    <source>
        <dbReference type="EMBL" id="GGA58705.1"/>
    </source>
</evidence>
<evidence type="ECO:0000256" key="1">
    <source>
        <dbReference type="SAM" id="MobiDB-lite"/>
    </source>
</evidence>
<feature type="compositionally biased region" description="Pro residues" evidence="1">
    <location>
        <begin position="94"/>
        <end position="106"/>
    </location>
</feature>
<reference evidence="2" key="2">
    <citation type="submission" date="2020-09" db="EMBL/GenBank/DDBJ databases">
        <authorList>
            <person name="Sun Q."/>
            <person name="Zhou Y."/>
        </authorList>
    </citation>
    <scope>NUCLEOTIDE SEQUENCE</scope>
    <source>
        <strain evidence="2">CGMCC 1.15447</strain>
    </source>
</reference>
<organism evidence="2 3">
    <name type="scientific">Edaphobacter acidisoli</name>
    <dbReference type="NCBI Taxonomy" id="2040573"/>
    <lineage>
        <taxon>Bacteria</taxon>
        <taxon>Pseudomonadati</taxon>
        <taxon>Acidobacteriota</taxon>
        <taxon>Terriglobia</taxon>
        <taxon>Terriglobales</taxon>
        <taxon>Acidobacteriaceae</taxon>
        <taxon>Edaphobacter</taxon>
    </lineage>
</organism>
<feature type="compositionally biased region" description="Polar residues" evidence="1">
    <location>
        <begin position="112"/>
        <end position="130"/>
    </location>
</feature>
<sequence>MKITGGVADERVFGNYGPEPAAQVLNSLLDGTSSNILLVGSNGPAPAELVLTPRNGGPTPPSTMAFTASRNQQPEQPQPSKSNPNSGLDESAPVNPPETTPQPAPPADKESNQGSDQQSPNGVKTPQDIFNQLMKLRQQNSQPQNNQQQNNQQQQ</sequence>
<dbReference type="AlphaFoldDB" id="A0A916RJE7"/>